<accession>A0A6I3SJY0</accession>
<dbReference type="Proteomes" id="UP000430670">
    <property type="component" value="Unassembled WGS sequence"/>
</dbReference>
<evidence type="ECO:0000256" key="2">
    <source>
        <dbReference type="ARBA" id="ARBA00024867"/>
    </source>
</evidence>
<protein>
    <recommendedName>
        <fullName evidence="1">Stage 0 sporulation protein A homolog</fullName>
    </recommendedName>
</protein>
<gene>
    <name evidence="6" type="ORF">GJ688_08950</name>
</gene>
<feature type="domain" description="ANTAR" evidence="5">
    <location>
        <begin position="125"/>
        <end position="186"/>
    </location>
</feature>
<dbReference type="InterPro" id="IPR008327">
    <property type="entry name" value="Sig_transdc_resp-reg_antiterm"/>
</dbReference>
<name>A0A6I3SJY0_HELMO</name>
<dbReference type="GO" id="GO:0000160">
    <property type="term" value="P:phosphorelay signal transduction system"/>
    <property type="evidence" value="ECO:0007669"/>
    <property type="project" value="InterPro"/>
</dbReference>
<dbReference type="SUPFAM" id="SSF52172">
    <property type="entry name" value="CheY-like"/>
    <property type="match status" value="1"/>
</dbReference>
<evidence type="ECO:0000259" key="4">
    <source>
        <dbReference type="PROSITE" id="PS50110"/>
    </source>
</evidence>
<dbReference type="PROSITE" id="PS50110">
    <property type="entry name" value="RESPONSE_REGULATORY"/>
    <property type="match status" value="1"/>
</dbReference>
<dbReference type="AlphaFoldDB" id="A0A6I3SJY0"/>
<comment type="caution">
    <text evidence="6">The sequence shown here is derived from an EMBL/GenBank/DDBJ whole genome shotgun (WGS) entry which is preliminary data.</text>
</comment>
<sequence length="191" mass="21612">MHGLRVIIGEPDELQRSELKKLLHALGQVVIGEADDGLGTLKMIRRLTPDLVFISLSPAMKDGEHVAHIIEDERLCPVILLLERGIRHGYGSRTADTLIPYLIKPVQETALQPVIDLAVSRYREVVKLEKEIKKLKNTLETRKVVEKAKGLLMRNLGINEEEAFRRMQKQSMNKRMSVKAVAEAIIVTYDV</sequence>
<dbReference type="RefSeq" id="WP_155476208.1">
    <property type="nucleotide sequence ID" value="NZ_WNKU01000008.1"/>
</dbReference>
<comment type="caution">
    <text evidence="3">Lacks conserved residue(s) required for the propagation of feature annotation.</text>
</comment>
<dbReference type="PIRSF" id="PIRSF036382">
    <property type="entry name" value="RR_antiterm"/>
    <property type="match status" value="1"/>
</dbReference>
<dbReference type="PANTHER" id="PTHR43367">
    <property type="match status" value="1"/>
</dbReference>
<evidence type="ECO:0000313" key="7">
    <source>
        <dbReference type="Proteomes" id="UP000430670"/>
    </source>
</evidence>
<organism evidence="6 7">
    <name type="scientific">Heliobacterium mobile</name>
    <name type="common">Heliobacillus mobilis</name>
    <dbReference type="NCBI Taxonomy" id="28064"/>
    <lineage>
        <taxon>Bacteria</taxon>
        <taxon>Bacillati</taxon>
        <taxon>Bacillota</taxon>
        <taxon>Clostridia</taxon>
        <taxon>Eubacteriales</taxon>
        <taxon>Heliobacteriaceae</taxon>
        <taxon>Heliobacterium</taxon>
    </lineage>
</organism>
<dbReference type="EMBL" id="WNKU01000008">
    <property type="protein sequence ID" value="MTV49106.1"/>
    <property type="molecule type" value="Genomic_DNA"/>
</dbReference>
<dbReference type="InterPro" id="IPR001789">
    <property type="entry name" value="Sig_transdc_resp-reg_receiver"/>
</dbReference>
<dbReference type="OrthoDB" id="9808843at2"/>
<feature type="domain" description="Response regulatory" evidence="4">
    <location>
        <begin position="5"/>
        <end position="119"/>
    </location>
</feature>
<dbReference type="Gene3D" id="3.40.50.2300">
    <property type="match status" value="1"/>
</dbReference>
<proteinExistence type="predicted"/>
<dbReference type="InterPro" id="IPR005561">
    <property type="entry name" value="ANTAR"/>
</dbReference>
<dbReference type="Gene3D" id="1.10.10.10">
    <property type="entry name" value="Winged helix-like DNA-binding domain superfamily/Winged helix DNA-binding domain"/>
    <property type="match status" value="1"/>
</dbReference>
<reference evidence="6 7" key="1">
    <citation type="submission" date="2019-11" db="EMBL/GenBank/DDBJ databases">
        <title>Whole-genome sequence of a the green, strictly anaerobic photosynthetic bacterium Heliobacillus mobilis DSM 6151.</title>
        <authorList>
            <person name="Kyndt J.A."/>
            <person name="Meyer T.E."/>
        </authorList>
    </citation>
    <scope>NUCLEOTIDE SEQUENCE [LARGE SCALE GENOMIC DNA]</scope>
    <source>
        <strain evidence="6 7">DSM 6151</strain>
    </source>
</reference>
<dbReference type="InterPro" id="IPR011006">
    <property type="entry name" value="CheY-like_superfamily"/>
</dbReference>
<dbReference type="PROSITE" id="PS50921">
    <property type="entry name" value="ANTAR"/>
    <property type="match status" value="1"/>
</dbReference>
<dbReference type="InterPro" id="IPR036388">
    <property type="entry name" value="WH-like_DNA-bd_sf"/>
</dbReference>
<evidence type="ECO:0000259" key="5">
    <source>
        <dbReference type="PROSITE" id="PS50921"/>
    </source>
</evidence>
<evidence type="ECO:0000313" key="6">
    <source>
        <dbReference type="EMBL" id="MTV49106.1"/>
    </source>
</evidence>
<evidence type="ECO:0000256" key="1">
    <source>
        <dbReference type="ARBA" id="ARBA00018672"/>
    </source>
</evidence>
<dbReference type="PANTHER" id="PTHR43367:SF1">
    <property type="entry name" value="TWO-COMPONENT RESPONSE REGULATOR-LIKE APRR6-RELATED"/>
    <property type="match status" value="1"/>
</dbReference>
<dbReference type="SMART" id="SM01012">
    <property type="entry name" value="ANTAR"/>
    <property type="match status" value="1"/>
</dbReference>
<comment type="function">
    <text evidence="2">May play the central regulatory role in sporulation. It may be an element of the effector pathway responsible for the activation of sporulation genes in response to nutritional stress. Spo0A may act in concert with spo0H (a sigma factor) to control the expression of some genes that are critical to the sporulation process.</text>
</comment>
<evidence type="ECO:0000256" key="3">
    <source>
        <dbReference type="PROSITE-ProRule" id="PRU00169"/>
    </source>
</evidence>
<keyword evidence="7" id="KW-1185">Reference proteome</keyword>
<dbReference type="GO" id="GO:0003723">
    <property type="term" value="F:RNA binding"/>
    <property type="evidence" value="ECO:0007669"/>
    <property type="project" value="InterPro"/>
</dbReference>
<dbReference type="Pfam" id="PF03861">
    <property type="entry name" value="ANTAR"/>
    <property type="match status" value="1"/>
</dbReference>